<feature type="transmembrane region" description="Helical" evidence="2">
    <location>
        <begin position="108"/>
        <end position="130"/>
    </location>
</feature>
<dbReference type="Proteomes" id="UP000236630">
    <property type="component" value="Unassembled WGS sequence"/>
</dbReference>
<organism evidence="3 4">
    <name type="scientific">Citrus unshiu</name>
    <name type="common">Satsuma mandarin</name>
    <name type="synonym">Citrus nobilis var. unshiu</name>
    <dbReference type="NCBI Taxonomy" id="55188"/>
    <lineage>
        <taxon>Eukaryota</taxon>
        <taxon>Viridiplantae</taxon>
        <taxon>Streptophyta</taxon>
        <taxon>Embryophyta</taxon>
        <taxon>Tracheophyta</taxon>
        <taxon>Spermatophyta</taxon>
        <taxon>Magnoliopsida</taxon>
        <taxon>eudicotyledons</taxon>
        <taxon>Gunneridae</taxon>
        <taxon>Pentapetalae</taxon>
        <taxon>rosids</taxon>
        <taxon>malvids</taxon>
        <taxon>Sapindales</taxon>
        <taxon>Rutaceae</taxon>
        <taxon>Aurantioideae</taxon>
        <taxon>Citrus</taxon>
    </lineage>
</organism>
<evidence type="ECO:0000256" key="1">
    <source>
        <dbReference type="SAM" id="MobiDB-lite"/>
    </source>
</evidence>
<keyword evidence="4" id="KW-1185">Reference proteome</keyword>
<sequence>MDPEKQKIESETRTHDNSYSKISSSSPKKSQTQLLIFIFYASLAIALLILFLPRQNVNGCPVPAFLFASHPSLFHALVFSVMLSFAAASSGLLIGINSQRQHATVQKCYFVISVVSLASALSILACASFLEIFKLGSNCDSSVRTELTLPLFTDLERLALLINNSLK</sequence>
<protein>
    <submittedName>
        <fullName evidence="3">Uncharacterized protein</fullName>
    </submittedName>
</protein>
<proteinExistence type="predicted"/>
<evidence type="ECO:0000313" key="4">
    <source>
        <dbReference type="Proteomes" id="UP000236630"/>
    </source>
</evidence>
<feature type="non-terminal residue" evidence="3">
    <location>
        <position position="167"/>
    </location>
</feature>
<comment type="caution">
    <text evidence="3">The sequence shown here is derived from an EMBL/GenBank/DDBJ whole genome shotgun (WGS) entry which is preliminary data.</text>
</comment>
<feature type="compositionally biased region" description="Basic and acidic residues" evidence="1">
    <location>
        <begin position="1"/>
        <end position="18"/>
    </location>
</feature>
<feature type="transmembrane region" description="Helical" evidence="2">
    <location>
        <begin position="73"/>
        <end position="96"/>
    </location>
</feature>
<name>A0A2H5QWE1_CITUN</name>
<feature type="transmembrane region" description="Helical" evidence="2">
    <location>
        <begin position="34"/>
        <end position="53"/>
    </location>
</feature>
<reference evidence="3 4" key="1">
    <citation type="journal article" date="2017" name="Front. Genet.">
        <title>Draft sequencing of the heterozygous diploid genome of Satsuma (Citrus unshiu Marc.) using a hybrid assembly approach.</title>
        <authorList>
            <person name="Shimizu T."/>
            <person name="Tanizawa Y."/>
            <person name="Mochizuki T."/>
            <person name="Nagasaki H."/>
            <person name="Yoshioka T."/>
            <person name="Toyoda A."/>
            <person name="Fujiyama A."/>
            <person name="Kaminuma E."/>
            <person name="Nakamura Y."/>
        </authorList>
    </citation>
    <scope>NUCLEOTIDE SEQUENCE [LARGE SCALE GENOMIC DNA]</scope>
    <source>
        <strain evidence="4">cv. Miyagawa wase</strain>
    </source>
</reference>
<dbReference type="EMBL" id="BDQV01001016">
    <property type="protein sequence ID" value="GAY68934.1"/>
    <property type="molecule type" value="Genomic_DNA"/>
</dbReference>
<keyword evidence="2" id="KW-1133">Transmembrane helix</keyword>
<gene>
    <name evidence="3" type="ORF">CUMW_268030</name>
</gene>
<keyword evidence="2" id="KW-0812">Transmembrane</keyword>
<keyword evidence="2" id="KW-0472">Membrane</keyword>
<accession>A0A2H5QWE1</accession>
<feature type="region of interest" description="Disordered" evidence="1">
    <location>
        <begin position="1"/>
        <end position="26"/>
    </location>
</feature>
<dbReference type="AlphaFoldDB" id="A0A2H5QWE1"/>
<evidence type="ECO:0000256" key="2">
    <source>
        <dbReference type="SAM" id="Phobius"/>
    </source>
</evidence>
<evidence type="ECO:0000313" key="3">
    <source>
        <dbReference type="EMBL" id="GAY68934.1"/>
    </source>
</evidence>